<evidence type="ECO:0000313" key="1">
    <source>
        <dbReference type="EMBL" id="QAS68855.1"/>
    </source>
</evidence>
<protein>
    <submittedName>
        <fullName evidence="1">Uncharacterized protein</fullName>
    </submittedName>
</protein>
<dbReference type="EMBL" id="MG550112">
    <property type="protein sequence ID" value="QAS68855.1"/>
    <property type="molecule type" value="Genomic_DNA"/>
</dbReference>
<proteinExistence type="predicted"/>
<reference evidence="1" key="1">
    <citation type="journal article" date="2019" name="Environ. Microbiol.">
        <title>Novel haloarchaeal viruses from Lake Retba infecting Haloferax and Halorubrum species.</title>
        <authorList>
            <person name="Mizuno C.M."/>
            <person name="Prajapati B."/>
            <person name="Lucas-Staat S."/>
            <person name="Sime-Ngando T."/>
            <person name="Forterre P."/>
            <person name="Bamford D.H."/>
            <person name="Prangishvili D."/>
            <person name="Krupovic M."/>
            <person name="Oksanen H.M."/>
        </authorList>
    </citation>
    <scope>NUCLEOTIDE SEQUENCE</scope>
</reference>
<sequence length="62" mass="6949">MIHVSVDHLQADNAEKFRDAIKSVTDEEVIVTDSSVALHDIPALDDYADELAKRVAEELKDR</sequence>
<organism evidence="1">
    <name type="scientific">Haloferax tailed virus 1</name>
    <name type="common">HFTV1</name>
    <dbReference type="NCBI Taxonomy" id="2507575"/>
    <lineage>
        <taxon>Viruses</taxon>
        <taxon>Duplodnaviria</taxon>
        <taxon>Heunggongvirae</taxon>
        <taxon>Uroviricota</taxon>
        <taxon>Caudoviricetes</taxon>
        <taxon>Kirjokansivirales</taxon>
        <taxon>Haloferuviridae</taxon>
        <taxon>Retbasiphovirus</taxon>
        <taxon>Retbasiphovirus hantatum</taxon>
        <taxon>Retbasiphovirus HFTV1</taxon>
    </lineage>
</organism>
<evidence type="ECO:0000313" key="2">
    <source>
        <dbReference type="Proteomes" id="UP000289930"/>
    </source>
</evidence>
<keyword evidence="2" id="KW-1185">Reference proteome</keyword>
<dbReference type="Proteomes" id="UP000289930">
    <property type="component" value="Segment"/>
</dbReference>
<name>A0A410N710_HFTV1</name>
<accession>A0A410N710</accession>
<gene>
    <name evidence="1" type="ORF">HFTV1-gp22</name>
</gene>